<dbReference type="GO" id="GO:0000976">
    <property type="term" value="F:transcription cis-regulatory region binding"/>
    <property type="evidence" value="ECO:0007669"/>
    <property type="project" value="TreeGrafter"/>
</dbReference>
<sequence length="341" mass="37697">MNVTIKDIAKAAGVSHPTVSRALNDHPGISTATKERIKKLAEEMGYVPNASARGLKTSRSRALGVIMRQIDDPFWSEVLDGVDSVLHPAGYSLFIASTHMERQREKDVVQAMVQRGVDGVILLAPQFSEEQCHMLKNYGLPMVMVNNEGAGDCKYLIYNDDIYGARLVTHYLIDLGHHRIAYLGNRMGGLTDTNRLAGFSAEMQDAGLEIRDEYIYHVPAGNPAGGREGAEYLITLREFPTAIVCYNDFLAAGVYNLLLEKGMRIPEDVSITGFDNISIAAYLTPPLTTLHQFKFEMGRGAAEMMLEVLIKKQQKEEQDSNRSVSIKGVLYIRESTAIPAS</sequence>
<keyword evidence="3" id="KW-0804">Transcription</keyword>
<dbReference type="Gene3D" id="3.40.50.2300">
    <property type="match status" value="2"/>
</dbReference>
<dbReference type="PANTHER" id="PTHR30146">
    <property type="entry name" value="LACI-RELATED TRANSCRIPTIONAL REPRESSOR"/>
    <property type="match status" value="1"/>
</dbReference>
<feature type="domain" description="HTH lacI-type" evidence="4">
    <location>
        <begin position="3"/>
        <end position="57"/>
    </location>
</feature>
<dbReference type="PANTHER" id="PTHR30146:SF109">
    <property type="entry name" value="HTH-TYPE TRANSCRIPTIONAL REGULATOR GALS"/>
    <property type="match status" value="1"/>
</dbReference>
<dbReference type="InterPro" id="IPR010982">
    <property type="entry name" value="Lambda_DNA-bd_dom_sf"/>
</dbReference>
<dbReference type="RefSeq" id="WP_116224608.1">
    <property type="nucleotide sequence ID" value="NZ_AP018437.1"/>
</dbReference>
<proteinExistence type="predicted"/>
<keyword evidence="2" id="KW-0238">DNA-binding</keyword>
<dbReference type="OrthoDB" id="156657at2"/>
<dbReference type="PROSITE" id="PS50932">
    <property type="entry name" value="HTH_LACI_2"/>
    <property type="match status" value="1"/>
</dbReference>
<evidence type="ECO:0000256" key="3">
    <source>
        <dbReference type="ARBA" id="ARBA00023163"/>
    </source>
</evidence>
<dbReference type="InterPro" id="IPR046335">
    <property type="entry name" value="LacI/GalR-like_sensor"/>
</dbReference>
<dbReference type="Gene3D" id="1.10.260.40">
    <property type="entry name" value="lambda repressor-like DNA-binding domains"/>
    <property type="match status" value="1"/>
</dbReference>
<dbReference type="SUPFAM" id="SSF53822">
    <property type="entry name" value="Periplasmic binding protein-like I"/>
    <property type="match status" value="1"/>
</dbReference>
<protein>
    <submittedName>
        <fullName evidence="5">LacI family transcriptional regulator</fullName>
    </submittedName>
</protein>
<dbReference type="InterPro" id="IPR028082">
    <property type="entry name" value="Peripla_BP_I"/>
</dbReference>
<dbReference type="PROSITE" id="PS00356">
    <property type="entry name" value="HTH_LACI_1"/>
    <property type="match status" value="1"/>
</dbReference>
<evidence type="ECO:0000313" key="6">
    <source>
        <dbReference type="Proteomes" id="UP000256388"/>
    </source>
</evidence>
<evidence type="ECO:0000259" key="4">
    <source>
        <dbReference type="PROSITE" id="PS50932"/>
    </source>
</evidence>
<dbReference type="Pfam" id="PF13377">
    <property type="entry name" value="Peripla_BP_3"/>
    <property type="match status" value="1"/>
</dbReference>
<organism evidence="5 6">
    <name type="scientific">Pelolinea submarina</name>
    <dbReference type="NCBI Taxonomy" id="913107"/>
    <lineage>
        <taxon>Bacteria</taxon>
        <taxon>Bacillati</taxon>
        <taxon>Chloroflexota</taxon>
        <taxon>Anaerolineae</taxon>
        <taxon>Anaerolineales</taxon>
        <taxon>Anaerolineaceae</taxon>
        <taxon>Pelolinea</taxon>
    </lineage>
</organism>
<comment type="caution">
    <text evidence="5">The sequence shown here is derived from an EMBL/GenBank/DDBJ whole genome shotgun (WGS) entry which is preliminary data.</text>
</comment>
<gene>
    <name evidence="5" type="ORF">DFR64_1366</name>
</gene>
<dbReference type="CDD" id="cd06267">
    <property type="entry name" value="PBP1_LacI_sugar_binding-like"/>
    <property type="match status" value="1"/>
</dbReference>
<dbReference type="SUPFAM" id="SSF47413">
    <property type="entry name" value="lambda repressor-like DNA-binding domains"/>
    <property type="match status" value="1"/>
</dbReference>
<evidence type="ECO:0000256" key="1">
    <source>
        <dbReference type="ARBA" id="ARBA00023015"/>
    </source>
</evidence>
<evidence type="ECO:0000313" key="5">
    <source>
        <dbReference type="EMBL" id="REG11477.1"/>
    </source>
</evidence>
<evidence type="ECO:0000256" key="2">
    <source>
        <dbReference type="ARBA" id="ARBA00023125"/>
    </source>
</evidence>
<dbReference type="AlphaFoldDB" id="A0A347ZRN7"/>
<dbReference type="InterPro" id="IPR000843">
    <property type="entry name" value="HTH_LacI"/>
</dbReference>
<dbReference type="PRINTS" id="PR00036">
    <property type="entry name" value="HTHLACI"/>
</dbReference>
<dbReference type="SMART" id="SM00354">
    <property type="entry name" value="HTH_LACI"/>
    <property type="match status" value="1"/>
</dbReference>
<keyword evidence="6" id="KW-1185">Reference proteome</keyword>
<dbReference type="CDD" id="cd01392">
    <property type="entry name" value="HTH_LacI"/>
    <property type="match status" value="1"/>
</dbReference>
<reference evidence="5 6" key="1">
    <citation type="submission" date="2018-08" db="EMBL/GenBank/DDBJ databases">
        <title>Genomic Encyclopedia of Type Strains, Phase IV (KMG-IV): sequencing the most valuable type-strain genomes for metagenomic binning, comparative biology and taxonomic classification.</title>
        <authorList>
            <person name="Goeker M."/>
        </authorList>
    </citation>
    <scope>NUCLEOTIDE SEQUENCE [LARGE SCALE GENOMIC DNA]</scope>
    <source>
        <strain evidence="5 6">DSM 23923</strain>
    </source>
</reference>
<dbReference type="GO" id="GO:0003700">
    <property type="term" value="F:DNA-binding transcription factor activity"/>
    <property type="evidence" value="ECO:0007669"/>
    <property type="project" value="TreeGrafter"/>
</dbReference>
<keyword evidence="1" id="KW-0805">Transcription regulation</keyword>
<accession>A0A347ZRN7</accession>
<dbReference type="EMBL" id="QUMS01000001">
    <property type="protein sequence ID" value="REG11477.1"/>
    <property type="molecule type" value="Genomic_DNA"/>
</dbReference>
<dbReference type="Pfam" id="PF00356">
    <property type="entry name" value="LacI"/>
    <property type="match status" value="1"/>
</dbReference>
<name>A0A347ZRN7_9CHLR</name>
<dbReference type="Proteomes" id="UP000256388">
    <property type="component" value="Unassembled WGS sequence"/>
</dbReference>